<organism evidence="1 2">
    <name type="scientific">Candidatus Curtissbacteria bacterium RIFCSPLOWO2_01_FULL_42_50</name>
    <dbReference type="NCBI Taxonomy" id="1797730"/>
    <lineage>
        <taxon>Bacteria</taxon>
        <taxon>Candidatus Curtissiibacteriota</taxon>
    </lineage>
</organism>
<accession>A0A1F5H386</accession>
<evidence type="ECO:0000313" key="2">
    <source>
        <dbReference type="Proteomes" id="UP000177039"/>
    </source>
</evidence>
<comment type="caution">
    <text evidence="1">The sequence shown here is derived from an EMBL/GenBank/DDBJ whole genome shotgun (WGS) entry which is preliminary data.</text>
</comment>
<gene>
    <name evidence="1" type="ORF">A3B54_05245</name>
</gene>
<name>A0A1F5H386_9BACT</name>
<dbReference type="AlphaFoldDB" id="A0A1F5H386"/>
<dbReference type="Proteomes" id="UP000177039">
    <property type="component" value="Unassembled WGS sequence"/>
</dbReference>
<proteinExistence type="predicted"/>
<reference evidence="1 2" key="1">
    <citation type="journal article" date="2016" name="Nat. Commun.">
        <title>Thousands of microbial genomes shed light on interconnected biogeochemical processes in an aquifer system.</title>
        <authorList>
            <person name="Anantharaman K."/>
            <person name="Brown C.T."/>
            <person name="Hug L.A."/>
            <person name="Sharon I."/>
            <person name="Castelle C.J."/>
            <person name="Probst A.J."/>
            <person name="Thomas B.C."/>
            <person name="Singh A."/>
            <person name="Wilkins M.J."/>
            <person name="Karaoz U."/>
            <person name="Brodie E.L."/>
            <person name="Williams K.H."/>
            <person name="Hubbard S.S."/>
            <person name="Banfield J.F."/>
        </authorList>
    </citation>
    <scope>NUCLEOTIDE SEQUENCE [LARGE SCALE GENOMIC DNA]</scope>
</reference>
<dbReference type="EMBL" id="MFBT01000034">
    <property type="protein sequence ID" value="OGD98558.1"/>
    <property type="molecule type" value="Genomic_DNA"/>
</dbReference>
<sequence>MIYKSQKPIIFIDVPMGHEIAKQVLSSQGLPEYRGDFRSFIEFMKVYFKEHAESQNARQNFMLATLPIKIEEVLANNPRLREEDKVRVLLSLGKAHTHMTESLEEDGYKIARVLGAEPTFTLLEEATRRRMSGKEVDNLLAAQASIETLFLGIFGEELEEITQKISKISAFARLVASRFDFAEIESIWQKWYATKRLIIGGERPYWRIRSFIEERLKAKGLMVPESEQELDNLLEISRAPWARTKQHLGQT</sequence>
<protein>
    <submittedName>
        <fullName evidence="1">Uncharacterized protein</fullName>
    </submittedName>
</protein>
<evidence type="ECO:0000313" key="1">
    <source>
        <dbReference type="EMBL" id="OGD98558.1"/>
    </source>
</evidence>